<protein>
    <submittedName>
        <fullName evidence="1">Uncharacterized protein</fullName>
    </submittedName>
</protein>
<proteinExistence type="predicted"/>
<comment type="caution">
    <text evidence="1">The sequence shown here is derived from an EMBL/GenBank/DDBJ whole genome shotgun (WGS) entry which is preliminary data.</text>
</comment>
<dbReference type="RefSeq" id="WP_141287139.1">
    <property type="nucleotide sequence ID" value="NZ_BAAAEW010000047.1"/>
</dbReference>
<organism evidence="1 2">
    <name type="scientific">Ideonella azotifigens</name>
    <dbReference type="NCBI Taxonomy" id="513160"/>
    <lineage>
        <taxon>Bacteria</taxon>
        <taxon>Pseudomonadati</taxon>
        <taxon>Pseudomonadota</taxon>
        <taxon>Betaproteobacteria</taxon>
        <taxon>Burkholderiales</taxon>
        <taxon>Sphaerotilaceae</taxon>
        <taxon>Ideonella</taxon>
    </lineage>
</organism>
<sequence>MSEIAVQKQIFPSPLAAERRDSARRHIARPLQLPSATAPGISEASCCVPEQATPGLVALPTGRLVWWTGRVAIGLRYQPLARSVDTEVSQSAEWIQSLLLH</sequence>
<name>A0ABN1KJF9_9BURK</name>
<evidence type="ECO:0000313" key="2">
    <source>
        <dbReference type="Proteomes" id="UP001500279"/>
    </source>
</evidence>
<gene>
    <name evidence="1" type="ORF">GCM10009107_58760</name>
</gene>
<accession>A0ABN1KJF9</accession>
<dbReference type="Proteomes" id="UP001500279">
    <property type="component" value="Unassembled WGS sequence"/>
</dbReference>
<evidence type="ECO:0000313" key="1">
    <source>
        <dbReference type="EMBL" id="GAA0768697.1"/>
    </source>
</evidence>
<keyword evidence="2" id="KW-1185">Reference proteome</keyword>
<reference evidence="1 2" key="1">
    <citation type="journal article" date="2019" name="Int. J. Syst. Evol. Microbiol.">
        <title>The Global Catalogue of Microorganisms (GCM) 10K type strain sequencing project: providing services to taxonomists for standard genome sequencing and annotation.</title>
        <authorList>
            <consortium name="The Broad Institute Genomics Platform"/>
            <consortium name="The Broad Institute Genome Sequencing Center for Infectious Disease"/>
            <person name="Wu L."/>
            <person name="Ma J."/>
        </authorList>
    </citation>
    <scope>NUCLEOTIDE SEQUENCE [LARGE SCALE GENOMIC DNA]</scope>
    <source>
        <strain evidence="1 2">JCM 15503</strain>
    </source>
</reference>
<dbReference type="EMBL" id="BAAAEW010000047">
    <property type="protein sequence ID" value="GAA0768697.1"/>
    <property type="molecule type" value="Genomic_DNA"/>
</dbReference>